<evidence type="ECO:0000256" key="1">
    <source>
        <dbReference type="SAM" id="MobiDB-lite"/>
    </source>
</evidence>
<dbReference type="EMBL" id="OX465078">
    <property type="protein sequence ID" value="CAI9271305.1"/>
    <property type="molecule type" value="Genomic_DNA"/>
</dbReference>
<feature type="compositionally biased region" description="Polar residues" evidence="1">
    <location>
        <begin position="148"/>
        <end position="157"/>
    </location>
</feature>
<dbReference type="Proteomes" id="UP001177003">
    <property type="component" value="Chromosome 2"/>
</dbReference>
<gene>
    <name evidence="2" type="ORF">LSALG_LOCUS11576</name>
</gene>
<name>A0AA35YAI6_LACSI</name>
<evidence type="ECO:0000313" key="2">
    <source>
        <dbReference type="EMBL" id="CAI9271305.1"/>
    </source>
</evidence>
<organism evidence="2 3">
    <name type="scientific">Lactuca saligna</name>
    <name type="common">Willowleaf lettuce</name>
    <dbReference type="NCBI Taxonomy" id="75948"/>
    <lineage>
        <taxon>Eukaryota</taxon>
        <taxon>Viridiplantae</taxon>
        <taxon>Streptophyta</taxon>
        <taxon>Embryophyta</taxon>
        <taxon>Tracheophyta</taxon>
        <taxon>Spermatophyta</taxon>
        <taxon>Magnoliopsida</taxon>
        <taxon>eudicotyledons</taxon>
        <taxon>Gunneridae</taxon>
        <taxon>Pentapetalae</taxon>
        <taxon>asterids</taxon>
        <taxon>campanulids</taxon>
        <taxon>Asterales</taxon>
        <taxon>Asteraceae</taxon>
        <taxon>Cichorioideae</taxon>
        <taxon>Cichorieae</taxon>
        <taxon>Lactucinae</taxon>
        <taxon>Lactuca</taxon>
    </lineage>
</organism>
<proteinExistence type="predicted"/>
<keyword evidence="3" id="KW-1185">Reference proteome</keyword>
<evidence type="ECO:0000313" key="3">
    <source>
        <dbReference type="Proteomes" id="UP001177003"/>
    </source>
</evidence>
<feature type="compositionally biased region" description="Pro residues" evidence="1">
    <location>
        <begin position="182"/>
        <end position="192"/>
    </location>
</feature>
<feature type="region of interest" description="Disordered" evidence="1">
    <location>
        <begin position="223"/>
        <end position="242"/>
    </location>
</feature>
<feature type="region of interest" description="Disordered" evidence="1">
    <location>
        <begin position="148"/>
        <end position="192"/>
    </location>
</feature>
<feature type="compositionally biased region" description="Basic and acidic residues" evidence="1">
    <location>
        <begin position="162"/>
        <end position="177"/>
    </location>
</feature>
<protein>
    <submittedName>
        <fullName evidence="2">Uncharacterized protein</fullName>
    </submittedName>
</protein>
<dbReference type="AlphaFoldDB" id="A0AA35YAI6"/>
<reference evidence="2" key="1">
    <citation type="submission" date="2023-04" db="EMBL/GenBank/DDBJ databases">
        <authorList>
            <person name="Vijverberg K."/>
            <person name="Xiong W."/>
            <person name="Schranz E."/>
        </authorList>
    </citation>
    <scope>NUCLEOTIDE SEQUENCE</scope>
</reference>
<accession>A0AA35YAI6</accession>
<sequence length="370" mass="40943">MMDREREEAREFRKERLTWMKQRDPEFLSNINSFPNSIVTLLEPVVDDAPRDTSSGIPDSSCTSPVTHVPMIEGFVCFSGGNSTPNTSEEVESFPRAVKQKKLVELNGSDTFLVTTELIQNTNLHFEINGTSPNSLLRHLQLSITGSRKHGWNSTSPLDLVDDGHDCRDTESERDSKTPPTFLTPPSLPPSPPPWFENSVKGQGFYGIVSNFGVLGGKSDSKSGKQLWGKAATKKENPPPSLLHNREVRLTVSKQVPSFHRYRNDTVSRTPNVMSGKNPAYNHMTEACGVIGGEAATYIAAFGQVYMGMNLSGLSAYLLSEIDQPARLVWLFFSIEKESAVCAIHLLHLLLGSVGRHGILVSINRCRPYL</sequence>